<sequence>MGKVGGSVLEALAAISEFELNETITHPVSWFARDSRVQFSSTGMFEKTLQELKVERLTRNVGTNGGKVGDLSWLKTFS</sequence>
<keyword evidence="2" id="KW-1185">Reference proteome</keyword>
<protein>
    <submittedName>
        <fullName evidence="1">Uncharacterized protein</fullName>
    </submittedName>
</protein>
<proteinExistence type="predicted"/>
<accession>A0AAD5R2E1</accession>
<reference evidence="1" key="1">
    <citation type="submission" date="2021-06" db="EMBL/GenBank/DDBJ databases">
        <title>Parelaphostrongylus tenuis whole genome reference sequence.</title>
        <authorList>
            <person name="Garwood T.J."/>
            <person name="Larsen P.A."/>
            <person name="Fountain-Jones N.M."/>
            <person name="Garbe J.R."/>
            <person name="Macchietto M.G."/>
            <person name="Kania S.A."/>
            <person name="Gerhold R.W."/>
            <person name="Richards J.E."/>
            <person name="Wolf T.M."/>
        </authorList>
    </citation>
    <scope>NUCLEOTIDE SEQUENCE</scope>
    <source>
        <strain evidence="1">MNPRO001-30</strain>
        <tissue evidence="1">Meninges</tissue>
    </source>
</reference>
<gene>
    <name evidence="1" type="ORF">KIN20_029236</name>
</gene>
<name>A0AAD5R2E1_PARTN</name>
<dbReference type="Proteomes" id="UP001196413">
    <property type="component" value="Unassembled WGS sequence"/>
</dbReference>
<organism evidence="1 2">
    <name type="scientific">Parelaphostrongylus tenuis</name>
    <name type="common">Meningeal worm</name>
    <dbReference type="NCBI Taxonomy" id="148309"/>
    <lineage>
        <taxon>Eukaryota</taxon>
        <taxon>Metazoa</taxon>
        <taxon>Ecdysozoa</taxon>
        <taxon>Nematoda</taxon>
        <taxon>Chromadorea</taxon>
        <taxon>Rhabditida</taxon>
        <taxon>Rhabditina</taxon>
        <taxon>Rhabditomorpha</taxon>
        <taxon>Strongyloidea</taxon>
        <taxon>Metastrongylidae</taxon>
        <taxon>Parelaphostrongylus</taxon>
    </lineage>
</organism>
<comment type="caution">
    <text evidence="1">The sequence shown here is derived from an EMBL/GenBank/DDBJ whole genome shotgun (WGS) entry which is preliminary data.</text>
</comment>
<evidence type="ECO:0000313" key="1">
    <source>
        <dbReference type="EMBL" id="KAJ1368163.1"/>
    </source>
</evidence>
<evidence type="ECO:0000313" key="2">
    <source>
        <dbReference type="Proteomes" id="UP001196413"/>
    </source>
</evidence>
<dbReference type="EMBL" id="JAHQIW010006100">
    <property type="protein sequence ID" value="KAJ1368163.1"/>
    <property type="molecule type" value="Genomic_DNA"/>
</dbReference>
<dbReference type="AlphaFoldDB" id="A0AAD5R2E1"/>